<sequence>MPSSLFKDLDIDVNTQNQRISFAIYRKTSFFITSEKKEPNSASQANAVRRKNSFVISGSVKGQRLTNLTDPIKTTYQPLDVGRDETTACVFWNFTAGKSGLGNWSSVGCSYQGIVDDVVTCHCTHLTNFAILMDVHIDDRDETHDKVLSVISYIGCAISLFGLVLTIFTMLIFKDLRCKVPTRILLNFCFALSLTLIVFLVAAERSNTSSFAACRVAAIALHYFVLVVFVWTSIQAYSMYLAFVKVMPRYHSKFILKCCVVGWGLPAVIVIITAAIAIEEYGDENFCRVQGLPFQVGFLTPVVLILVVNSIAFVLIIRSLLTAGSKVAADKRATGLQHARRASAILDFWCLYSTVCFPRKLKSNTRTYCVDKVNNLSQVGSKVILGLLQKEGFMKLTREQEYRQQVMCAQLVQENLRCLININISNKVNVEMSKL</sequence>
<dbReference type="PRINTS" id="PR00249">
    <property type="entry name" value="GPCRSECRETIN"/>
</dbReference>
<dbReference type="OrthoDB" id="5985326at2759"/>
<dbReference type="AlphaFoldDB" id="A0A6S7LNC9"/>
<dbReference type="Gene3D" id="2.60.220.50">
    <property type="match status" value="1"/>
</dbReference>
<dbReference type="SUPFAM" id="SSF81321">
    <property type="entry name" value="Family A G protein-coupled receptor-like"/>
    <property type="match status" value="1"/>
</dbReference>
<dbReference type="PROSITE" id="PS50221">
    <property type="entry name" value="GAIN_B"/>
    <property type="match status" value="1"/>
</dbReference>
<dbReference type="PROSITE" id="PS50261">
    <property type="entry name" value="G_PROTEIN_RECEP_F2_4"/>
    <property type="match status" value="1"/>
</dbReference>
<accession>A0A6S7LNC9</accession>
<dbReference type="Pfam" id="PF01825">
    <property type="entry name" value="GPS"/>
    <property type="match status" value="1"/>
</dbReference>
<evidence type="ECO:0000256" key="5">
    <source>
        <dbReference type="ARBA" id="ARBA00023157"/>
    </source>
</evidence>
<dbReference type="Pfam" id="PF00002">
    <property type="entry name" value="7tm_2"/>
    <property type="match status" value="1"/>
</dbReference>
<dbReference type="InterPro" id="IPR017981">
    <property type="entry name" value="GPCR_2-like_7TM"/>
</dbReference>
<evidence type="ECO:0000256" key="4">
    <source>
        <dbReference type="ARBA" id="ARBA00023136"/>
    </source>
</evidence>
<dbReference type="InterPro" id="IPR057244">
    <property type="entry name" value="GAIN_B"/>
</dbReference>
<dbReference type="SMART" id="SM00303">
    <property type="entry name" value="GPS"/>
    <property type="match status" value="1"/>
</dbReference>
<feature type="domain" description="GAIN-B" evidence="6">
    <location>
        <begin position="1"/>
        <end position="139"/>
    </location>
</feature>
<evidence type="ECO:0000256" key="1">
    <source>
        <dbReference type="ARBA" id="ARBA00004141"/>
    </source>
</evidence>
<keyword evidence="3" id="KW-1133">Transmembrane helix</keyword>
<comment type="caution">
    <text evidence="8">The sequence shown here is derived from an EMBL/GenBank/DDBJ whole genome shotgun (WGS) entry which is preliminary data.</text>
</comment>
<dbReference type="InterPro" id="IPR000832">
    <property type="entry name" value="GPCR_2_secretin-like"/>
</dbReference>
<dbReference type="Proteomes" id="UP001152795">
    <property type="component" value="Unassembled WGS sequence"/>
</dbReference>
<dbReference type="GO" id="GO:0007166">
    <property type="term" value="P:cell surface receptor signaling pathway"/>
    <property type="evidence" value="ECO:0007669"/>
    <property type="project" value="InterPro"/>
</dbReference>
<evidence type="ECO:0000259" key="7">
    <source>
        <dbReference type="PROSITE" id="PS50261"/>
    </source>
</evidence>
<evidence type="ECO:0000259" key="6">
    <source>
        <dbReference type="PROSITE" id="PS50221"/>
    </source>
</evidence>
<dbReference type="Gene3D" id="1.20.1070.10">
    <property type="entry name" value="Rhodopsin 7-helix transmembrane proteins"/>
    <property type="match status" value="1"/>
</dbReference>
<evidence type="ECO:0000313" key="9">
    <source>
        <dbReference type="Proteomes" id="UP001152795"/>
    </source>
</evidence>
<keyword evidence="5" id="KW-1015">Disulfide bond</keyword>
<proteinExistence type="predicted"/>
<organism evidence="8 9">
    <name type="scientific">Paramuricea clavata</name>
    <name type="common">Red gorgonian</name>
    <name type="synonym">Violescent sea-whip</name>
    <dbReference type="NCBI Taxonomy" id="317549"/>
    <lineage>
        <taxon>Eukaryota</taxon>
        <taxon>Metazoa</taxon>
        <taxon>Cnidaria</taxon>
        <taxon>Anthozoa</taxon>
        <taxon>Octocorallia</taxon>
        <taxon>Malacalcyonacea</taxon>
        <taxon>Plexauridae</taxon>
        <taxon>Paramuricea</taxon>
    </lineage>
</organism>
<name>A0A6S7LNC9_PARCT</name>
<keyword evidence="9" id="KW-1185">Reference proteome</keyword>
<keyword evidence="2" id="KW-0812">Transmembrane</keyword>
<dbReference type="InterPro" id="IPR000203">
    <property type="entry name" value="GPS"/>
</dbReference>
<dbReference type="InterPro" id="IPR053066">
    <property type="entry name" value="ADGR_G7"/>
</dbReference>
<feature type="domain" description="G-protein coupled receptors family 2 profile 2" evidence="7">
    <location>
        <begin position="148"/>
        <end position="322"/>
    </location>
</feature>
<evidence type="ECO:0000256" key="2">
    <source>
        <dbReference type="ARBA" id="ARBA00022692"/>
    </source>
</evidence>
<protein>
    <submittedName>
        <fullName evidence="8">Plexin-B2-like isoform X1</fullName>
    </submittedName>
</protein>
<evidence type="ECO:0000256" key="3">
    <source>
        <dbReference type="ARBA" id="ARBA00022989"/>
    </source>
</evidence>
<dbReference type="GO" id="GO:0004930">
    <property type="term" value="F:G protein-coupled receptor activity"/>
    <property type="evidence" value="ECO:0007669"/>
    <property type="project" value="InterPro"/>
</dbReference>
<dbReference type="InterPro" id="IPR046338">
    <property type="entry name" value="GAIN_dom_sf"/>
</dbReference>
<comment type="subcellular location">
    <subcellularLocation>
        <location evidence="1">Membrane</location>
        <topology evidence="1">Multi-pass membrane protein</topology>
    </subcellularLocation>
</comment>
<dbReference type="EMBL" id="CACRXK020021070">
    <property type="protein sequence ID" value="CAB4035459.1"/>
    <property type="molecule type" value="Genomic_DNA"/>
</dbReference>
<dbReference type="PANTHER" id="PTHR47767">
    <property type="entry name" value="ADHESION G PROTEIN-COUPLED RECEPTOR G7"/>
    <property type="match status" value="1"/>
</dbReference>
<keyword evidence="4" id="KW-0472">Membrane</keyword>
<evidence type="ECO:0000313" key="8">
    <source>
        <dbReference type="EMBL" id="CAB4035459.1"/>
    </source>
</evidence>
<dbReference type="GO" id="GO:0016020">
    <property type="term" value="C:membrane"/>
    <property type="evidence" value="ECO:0007669"/>
    <property type="project" value="UniProtKB-SubCell"/>
</dbReference>
<gene>
    <name evidence="8" type="ORF">PACLA_8A021011</name>
</gene>
<dbReference type="PANTHER" id="PTHR47767:SF1">
    <property type="entry name" value="ADHESION G PROTEIN-COUPLED RECEPTOR G7"/>
    <property type="match status" value="1"/>
</dbReference>
<reference evidence="8" key="1">
    <citation type="submission" date="2020-04" db="EMBL/GenBank/DDBJ databases">
        <authorList>
            <person name="Alioto T."/>
            <person name="Alioto T."/>
            <person name="Gomez Garrido J."/>
        </authorList>
    </citation>
    <scope>NUCLEOTIDE SEQUENCE</scope>
    <source>
        <strain evidence="8">A484AB</strain>
    </source>
</reference>